<accession>A0AAE1N3G4</accession>
<keyword evidence="2" id="KW-1185">Reference proteome</keyword>
<dbReference type="InterPro" id="IPR025322">
    <property type="entry name" value="PADRE_dom"/>
</dbReference>
<dbReference type="EMBL" id="JAWXYG010000002">
    <property type="protein sequence ID" value="KAK4282555.1"/>
    <property type="molecule type" value="Genomic_DNA"/>
</dbReference>
<organism evidence="1 2">
    <name type="scientific">Acacia crassicarpa</name>
    <name type="common">northern wattle</name>
    <dbReference type="NCBI Taxonomy" id="499986"/>
    <lineage>
        <taxon>Eukaryota</taxon>
        <taxon>Viridiplantae</taxon>
        <taxon>Streptophyta</taxon>
        <taxon>Embryophyta</taxon>
        <taxon>Tracheophyta</taxon>
        <taxon>Spermatophyta</taxon>
        <taxon>Magnoliopsida</taxon>
        <taxon>eudicotyledons</taxon>
        <taxon>Gunneridae</taxon>
        <taxon>Pentapetalae</taxon>
        <taxon>rosids</taxon>
        <taxon>fabids</taxon>
        <taxon>Fabales</taxon>
        <taxon>Fabaceae</taxon>
        <taxon>Caesalpinioideae</taxon>
        <taxon>mimosoid clade</taxon>
        <taxon>Acacieae</taxon>
        <taxon>Acacia</taxon>
    </lineage>
</organism>
<dbReference type="Proteomes" id="UP001293593">
    <property type="component" value="Unassembled WGS sequence"/>
</dbReference>
<evidence type="ECO:0000313" key="1">
    <source>
        <dbReference type="EMBL" id="KAK4282555.1"/>
    </source>
</evidence>
<protein>
    <submittedName>
        <fullName evidence="1">Uncharacterized protein</fullName>
    </submittedName>
</protein>
<comment type="caution">
    <text evidence="1">The sequence shown here is derived from an EMBL/GenBank/DDBJ whole genome shotgun (WGS) entry which is preliminary data.</text>
</comment>
<proteinExistence type="predicted"/>
<dbReference type="Pfam" id="PF14009">
    <property type="entry name" value="PADRE"/>
    <property type="match status" value="1"/>
</dbReference>
<dbReference type="AlphaFoldDB" id="A0AAE1N3G4"/>
<sequence>MGNRISFGAPDGKGKIVHWDGSVEEFEKPVTVAELMVEHPQQVVVELHSALKQNRPVPLAADKKLERNNSYLMLPVRHGKPVRLNSEESRRILLMVDSALKSKSLFFNSRFLSGLARVSRGRSVGEGVLKTNQEKEKIRERYVCSEILPEITESTPEYLSRQFSGKEWKPSLETIDEKKIKRKMSGCLFPSE</sequence>
<evidence type="ECO:0000313" key="2">
    <source>
        <dbReference type="Proteomes" id="UP001293593"/>
    </source>
</evidence>
<gene>
    <name evidence="1" type="ORF">QN277_013916</name>
</gene>
<reference evidence="1" key="1">
    <citation type="submission" date="2023-10" db="EMBL/GenBank/DDBJ databases">
        <title>Chromosome-level genome of the transformable northern wattle, Acacia crassicarpa.</title>
        <authorList>
            <person name="Massaro I."/>
            <person name="Sinha N.R."/>
            <person name="Poethig S."/>
            <person name="Leichty A.R."/>
        </authorList>
    </citation>
    <scope>NUCLEOTIDE SEQUENCE</scope>
    <source>
        <strain evidence="1">Acra3RX</strain>
        <tissue evidence="1">Leaf</tissue>
    </source>
</reference>
<name>A0AAE1N3G4_9FABA</name>
<dbReference type="PANTHER" id="PTHR33052">
    <property type="entry name" value="DUF4228 DOMAIN PROTEIN-RELATED"/>
    <property type="match status" value="1"/>
</dbReference>